<dbReference type="PROSITE" id="PS00511">
    <property type="entry name" value="CRF"/>
    <property type="match status" value="1"/>
</dbReference>
<evidence type="ECO:0000256" key="2">
    <source>
        <dbReference type="ARBA" id="ARBA00009287"/>
    </source>
</evidence>
<dbReference type="GO" id="GO:0005179">
    <property type="term" value="F:hormone activity"/>
    <property type="evidence" value="ECO:0007669"/>
    <property type="project" value="UniProtKB-KW"/>
</dbReference>
<comment type="subcellular location">
    <subcellularLocation>
        <location evidence="1">Secreted</location>
    </subcellularLocation>
</comment>
<keyword evidence="8" id="KW-1185">Reference proteome</keyword>
<reference evidence="7 8" key="1">
    <citation type="journal article" date="2021" name="Sci. Rep.">
        <title>Chromosome anchoring in Senegalese sole (Solea senegalensis) reveals sex-associated markers and genome rearrangements in flatfish.</title>
        <authorList>
            <person name="Guerrero-Cozar I."/>
            <person name="Gomez-Garrido J."/>
            <person name="Berbel C."/>
            <person name="Martinez-Blanch J.F."/>
            <person name="Alioto T."/>
            <person name="Claros M.G."/>
            <person name="Gagnaire P.A."/>
            <person name="Manchado M."/>
        </authorList>
    </citation>
    <scope>NUCLEOTIDE SEQUENCE [LARGE SCALE GENOMIC DNA]</scope>
    <source>
        <strain evidence="7">Sse05_10M</strain>
    </source>
</reference>
<comment type="caution">
    <text evidence="7">The sequence shown here is derived from an EMBL/GenBank/DDBJ whole genome shotgun (WGS) entry which is preliminary data.</text>
</comment>
<evidence type="ECO:0000313" key="7">
    <source>
        <dbReference type="EMBL" id="KAG7509063.1"/>
    </source>
</evidence>
<keyword evidence="3" id="KW-0964">Secreted</keyword>
<dbReference type="AlphaFoldDB" id="A0AAV6RUM6"/>
<gene>
    <name evidence="7" type="ORF">JOB18_033135</name>
</gene>
<sequence>MVCVCRSIFVHAALLALVVTSQLQSGCIKSLARVCRSLTLTVEAETSKTQAAASNLLNQDMKPLSLLLLLSSVLLSSHLRPAAGRPRALPGWLMDESGHVQAQRLEELLRRVSGVDSSPSSSSTADLLHENILKLLHSRNHPELAHLQPPQEQAQSDNEDLRTAAVAAQLLKRSENPQLSINLTFDMLRDMIHMAEMERLVADNEKMFGDAGK</sequence>
<name>A0AAV6RUM6_SOLSE</name>
<evidence type="ECO:0000256" key="3">
    <source>
        <dbReference type="ARBA" id="ARBA00022525"/>
    </source>
</evidence>
<evidence type="ECO:0000313" key="8">
    <source>
        <dbReference type="Proteomes" id="UP000693946"/>
    </source>
</evidence>
<dbReference type="GO" id="GO:0005576">
    <property type="term" value="C:extracellular region"/>
    <property type="evidence" value="ECO:0007669"/>
    <property type="project" value="UniProtKB-SubCell"/>
</dbReference>
<dbReference type="InterPro" id="IPR018446">
    <property type="entry name" value="Corticotropin-releasing_fac_CS"/>
</dbReference>
<proteinExistence type="inferred from homology"/>
<feature type="domain" description="Corticotropin-releasing factor" evidence="6">
    <location>
        <begin position="175"/>
        <end position="211"/>
    </location>
</feature>
<comment type="similarity">
    <text evidence="2">Belongs to the sauvagine/corticotropin-releasing factor/urotensin I family.</text>
</comment>
<organism evidence="7 8">
    <name type="scientific">Solea senegalensis</name>
    <name type="common">Senegalese sole</name>
    <dbReference type="NCBI Taxonomy" id="28829"/>
    <lineage>
        <taxon>Eukaryota</taxon>
        <taxon>Metazoa</taxon>
        <taxon>Chordata</taxon>
        <taxon>Craniata</taxon>
        <taxon>Vertebrata</taxon>
        <taxon>Euteleostomi</taxon>
        <taxon>Actinopterygii</taxon>
        <taxon>Neopterygii</taxon>
        <taxon>Teleostei</taxon>
        <taxon>Neoteleostei</taxon>
        <taxon>Acanthomorphata</taxon>
        <taxon>Carangaria</taxon>
        <taxon>Pleuronectiformes</taxon>
        <taxon>Pleuronectoidei</taxon>
        <taxon>Soleidae</taxon>
        <taxon>Solea</taxon>
    </lineage>
</organism>
<evidence type="ECO:0000256" key="5">
    <source>
        <dbReference type="SAM" id="SignalP"/>
    </source>
</evidence>
<accession>A0AAV6RUM6</accession>
<feature type="signal peptide" evidence="5">
    <location>
        <begin position="1"/>
        <end position="20"/>
    </location>
</feature>
<dbReference type="InterPro" id="IPR000187">
    <property type="entry name" value="CRF"/>
</dbReference>
<evidence type="ECO:0000256" key="1">
    <source>
        <dbReference type="ARBA" id="ARBA00004613"/>
    </source>
</evidence>
<dbReference type="SMART" id="SM00039">
    <property type="entry name" value="CRF"/>
    <property type="match status" value="1"/>
</dbReference>
<keyword evidence="5" id="KW-0732">Signal</keyword>
<protein>
    <submittedName>
        <fullName evidence="7">Urocortin</fullName>
    </submittedName>
</protein>
<dbReference type="Proteomes" id="UP000693946">
    <property type="component" value="Linkage Group LG17"/>
</dbReference>
<keyword evidence="4" id="KW-0372">Hormone</keyword>
<dbReference type="EMBL" id="JAGKHQ010000009">
    <property type="protein sequence ID" value="KAG7509063.1"/>
    <property type="molecule type" value="Genomic_DNA"/>
</dbReference>
<evidence type="ECO:0000256" key="4">
    <source>
        <dbReference type="ARBA" id="ARBA00022702"/>
    </source>
</evidence>
<evidence type="ECO:0000259" key="6">
    <source>
        <dbReference type="SMART" id="SM00039"/>
    </source>
</evidence>
<feature type="chain" id="PRO_5043496146" evidence="5">
    <location>
        <begin position="21"/>
        <end position="213"/>
    </location>
</feature>